<dbReference type="PANTHER" id="PTHR21567:SF87">
    <property type="entry name" value="CRESCERIN-LIKE PROTEIN CHE-12"/>
    <property type="match status" value="1"/>
</dbReference>
<dbReference type="GeneTree" id="ENSGT00940000158712"/>
<dbReference type="Ensembl" id="ENSAMXT00000035739.1">
    <property type="protein sequence ID" value="ENSAMXP00000040065.1"/>
    <property type="gene ID" value="ENSAMXG00000039483.1"/>
</dbReference>
<name>A0A3B1JDX9_ASTMX</name>
<feature type="domain" description="TOG" evidence="2">
    <location>
        <begin position="188"/>
        <end position="425"/>
    </location>
</feature>
<dbReference type="PANTHER" id="PTHR21567">
    <property type="entry name" value="CLASP"/>
    <property type="match status" value="1"/>
</dbReference>
<dbReference type="GO" id="GO:0008017">
    <property type="term" value="F:microtubule binding"/>
    <property type="evidence" value="ECO:0007669"/>
    <property type="project" value="TreeGrafter"/>
</dbReference>
<dbReference type="InterPro" id="IPR011989">
    <property type="entry name" value="ARM-like"/>
</dbReference>
<evidence type="ECO:0000313" key="3">
    <source>
        <dbReference type="Ensembl" id="ENSAMXP00000040065.1"/>
    </source>
</evidence>
<dbReference type="Proteomes" id="UP000018467">
    <property type="component" value="Unassembled WGS sequence"/>
</dbReference>
<dbReference type="GO" id="GO:0005881">
    <property type="term" value="C:cytoplasmic microtubule"/>
    <property type="evidence" value="ECO:0007669"/>
    <property type="project" value="TreeGrafter"/>
</dbReference>
<organism evidence="3 4">
    <name type="scientific">Astyanax mexicanus</name>
    <name type="common">Blind cave fish</name>
    <name type="synonym">Astyanax fasciatus mexicanus</name>
    <dbReference type="NCBI Taxonomy" id="7994"/>
    <lineage>
        <taxon>Eukaryota</taxon>
        <taxon>Metazoa</taxon>
        <taxon>Chordata</taxon>
        <taxon>Craniata</taxon>
        <taxon>Vertebrata</taxon>
        <taxon>Euteleostomi</taxon>
        <taxon>Actinopterygii</taxon>
        <taxon>Neopterygii</taxon>
        <taxon>Teleostei</taxon>
        <taxon>Ostariophysi</taxon>
        <taxon>Characiformes</taxon>
        <taxon>Characoidei</taxon>
        <taxon>Acestrorhamphidae</taxon>
        <taxon>Acestrorhamphinae</taxon>
        <taxon>Astyanax</taxon>
    </lineage>
</organism>
<dbReference type="InterPro" id="IPR034085">
    <property type="entry name" value="TOG"/>
</dbReference>
<reference evidence="3" key="4">
    <citation type="submission" date="2025-09" db="UniProtKB">
        <authorList>
            <consortium name="Ensembl"/>
        </authorList>
    </citation>
    <scope>IDENTIFICATION</scope>
</reference>
<keyword evidence="4" id="KW-1185">Reference proteome</keyword>
<dbReference type="STRING" id="7994.ENSAMXP00000040065"/>
<dbReference type="Gene3D" id="1.25.10.10">
    <property type="entry name" value="Leucine-rich Repeat Variant"/>
    <property type="match status" value="2"/>
</dbReference>
<dbReference type="GO" id="GO:0005929">
    <property type="term" value="C:cilium"/>
    <property type="evidence" value="ECO:0007669"/>
    <property type="project" value="TreeGrafter"/>
</dbReference>
<accession>A0A3B1JDX9</accession>
<reference evidence="3" key="3">
    <citation type="submission" date="2025-08" db="UniProtKB">
        <authorList>
            <consortium name="Ensembl"/>
        </authorList>
    </citation>
    <scope>IDENTIFICATION</scope>
</reference>
<reference evidence="4" key="2">
    <citation type="journal article" date="2014" name="Nat. Commun.">
        <title>The cavefish genome reveals candidate genes for eye loss.</title>
        <authorList>
            <person name="McGaugh S.E."/>
            <person name="Gross J.B."/>
            <person name="Aken B."/>
            <person name="Blin M."/>
            <person name="Borowsky R."/>
            <person name="Chalopin D."/>
            <person name="Hinaux H."/>
            <person name="Jeffery W.R."/>
            <person name="Keene A."/>
            <person name="Ma L."/>
            <person name="Minx P."/>
            <person name="Murphy D."/>
            <person name="O'Quin K.E."/>
            <person name="Retaux S."/>
            <person name="Rohner N."/>
            <person name="Searle S.M."/>
            <person name="Stahl B.A."/>
            <person name="Tabin C."/>
            <person name="Volff J.N."/>
            <person name="Yoshizawa M."/>
            <person name="Warren W.C."/>
        </authorList>
    </citation>
    <scope>NUCLEOTIDE SEQUENCE [LARGE SCALE GENOMIC DNA]</scope>
    <source>
        <strain evidence="4">female</strain>
    </source>
</reference>
<proteinExistence type="predicted"/>
<dbReference type="SMART" id="SM01349">
    <property type="entry name" value="TOG"/>
    <property type="match status" value="1"/>
</dbReference>
<evidence type="ECO:0000259" key="2">
    <source>
        <dbReference type="SMART" id="SM01349"/>
    </source>
</evidence>
<dbReference type="Bgee" id="ENSAMXG00000039483">
    <property type="expression patterns" value="Expressed in zone of skin and 14 other cell types or tissues"/>
</dbReference>
<dbReference type="InterPro" id="IPR016024">
    <property type="entry name" value="ARM-type_fold"/>
</dbReference>
<protein>
    <recommendedName>
        <fullName evidence="2">TOG domain-containing protein</fullName>
    </recommendedName>
</protein>
<evidence type="ECO:0000256" key="1">
    <source>
        <dbReference type="SAM" id="MobiDB-lite"/>
    </source>
</evidence>
<sequence>MDQELDATAKALLHKAGESSAFIRLDVDAALDSMVQNCTPTRSMSALLTGGLGHLNAGVRKCTSQHLAVLVEKIGAARLLSGTKDLTDRILPAVCKLAQDSSQETRYHGRKMLLLLSSHRDFDKMLIKYIPDKDLATIRDTVLTLKTKGLGEMHHDTPSARGRHSLSGGGLEHVSSLTRDSQHAHSKDKAQIHSIADKTEYIKQLKALMGSKDFRERIKGISQLVTDCEDNPYLVIGNMFPVFDAFKSRLLESNSKVNLYALEALQKIIKLLNDHLSQVVFILVPAIVDNHLNSKNDAIYMAAIGATEALISNLDSTLLLQPFCTKAQFLSGKAKVVLVDKLAKELYPRKPQLVEQKVLPLLWHLLGTSGNSGTIHGRSGSVRGATNNLCQALHLHMGPALLDCASSQPSNIHQSLNDILKNFSTS</sequence>
<dbReference type="GO" id="GO:0000226">
    <property type="term" value="P:microtubule cytoskeleton organization"/>
    <property type="evidence" value="ECO:0007669"/>
    <property type="project" value="TreeGrafter"/>
</dbReference>
<dbReference type="SUPFAM" id="SSF48371">
    <property type="entry name" value="ARM repeat"/>
    <property type="match status" value="1"/>
</dbReference>
<evidence type="ECO:0000313" key="4">
    <source>
        <dbReference type="Proteomes" id="UP000018467"/>
    </source>
</evidence>
<dbReference type="AlphaFoldDB" id="A0A3B1JDX9"/>
<dbReference type="InParanoid" id="A0A3B1JDX9"/>
<reference evidence="4" key="1">
    <citation type="submission" date="2013-03" db="EMBL/GenBank/DDBJ databases">
        <authorList>
            <person name="Jeffery W."/>
            <person name="Warren W."/>
            <person name="Wilson R.K."/>
        </authorList>
    </citation>
    <scope>NUCLEOTIDE SEQUENCE</scope>
    <source>
        <strain evidence="4">female</strain>
    </source>
</reference>
<feature type="region of interest" description="Disordered" evidence="1">
    <location>
        <begin position="153"/>
        <end position="173"/>
    </location>
</feature>